<dbReference type="EMBL" id="JADBEE010000001">
    <property type="protein sequence ID" value="MBE1514436.1"/>
    <property type="molecule type" value="Genomic_DNA"/>
</dbReference>
<evidence type="ECO:0000259" key="1">
    <source>
        <dbReference type="Pfam" id="PF03364"/>
    </source>
</evidence>
<dbReference type="SUPFAM" id="SSF55961">
    <property type="entry name" value="Bet v1-like"/>
    <property type="match status" value="1"/>
</dbReference>
<feature type="domain" description="Coenzyme Q-binding protein COQ10 START" evidence="1">
    <location>
        <begin position="11"/>
        <end position="51"/>
    </location>
</feature>
<organism evidence="2 3">
    <name type="scientific">Nesterenkonia halotolerans</name>
    <dbReference type="NCBI Taxonomy" id="225325"/>
    <lineage>
        <taxon>Bacteria</taxon>
        <taxon>Bacillati</taxon>
        <taxon>Actinomycetota</taxon>
        <taxon>Actinomycetes</taxon>
        <taxon>Micrococcales</taxon>
        <taxon>Micrococcaceae</taxon>
        <taxon>Nesterenkonia</taxon>
    </lineage>
</organism>
<name>A0ABR9J781_9MICC</name>
<dbReference type="InterPro" id="IPR023393">
    <property type="entry name" value="START-like_dom_sf"/>
</dbReference>
<protein>
    <submittedName>
        <fullName evidence="2">Membrane protein</fullName>
    </submittedName>
</protein>
<dbReference type="Gene3D" id="3.30.530.20">
    <property type="match status" value="1"/>
</dbReference>
<gene>
    <name evidence="2" type="ORF">H4W26_001191</name>
</gene>
<accession>A0ABR9J781</accession>
<evidence type="ECO:0000313" key="2">
    <source>
        <dbReference type="EMBL" id="MBE1514436.1"/>
    </source>
</evidence>
<evidence type="ECO:0000313" key="3">
    <source>
        <dbReference type="Proteomes" id="UP000636579"/>
    </source>
</evidence>
<dbReference type="Pfam" id="PF03364">
    <property type="entry name" value="Polyketide_cyc"/>
    <property type="match status" value="1"/>
</dbReference>
<dbReference type="Proteomes" id="UP000636579">
    <property type="component" value="Unassembled WGS sequence"/>
</dbReference>
<reference evidence="2 3" key="1">
    <citation type="submission" date="2020-10" db="EMBL/GenBank/DDBJ databases">
        <title>Sequencing the genomes of 1000 actinobacteria strains.</title>
        <authorList>
            <person name="Klenk H.-P."/>
        </authorList>
    </citation>
    <scope>NUCLEOTIDE SEQUENCE [LARGE SCALE GENOMIC DNA]</scope>
    <source>
        <strain evidence="2 3">DSM 15474</strain>
    </source>
</reference>
<comment type="caution">
    <text evidence="2">The sequence shown here is derived from an EMBL/GenBank/DDBJ whole genome shotgun (WGS) entry which is preliminary data.</text>
</comment>
<sequence length="61" mass="6573">MPTTADGSIIVRAPISAVYALWTQFEEFPRFMGGVTSVRFLTDTRLEWVAEPEGGPSAVGG</sequence>
<proteinExistence type="predicted"/>
<dbReference type="InterPro" id="IPR005031">
    <property type="entry name" value="COQ10_START"/>
</dbReference>
<dbReference type="RefSeq" id="WP_192591185.1">
    <property type="nucleotide sequence ID" value="NZ_JADBEE010000001.1"/>
</dbReference>
<keyword evidence="3" id="KW-1185">Reference proteome</keyword>